<feature type="domain" description="HIT-type" evidence="3">
    <location>
        <begin position="13"/>
        <end position="46"/>
    </location>
</feature>
<evidence type="ECO:0000256" key="2">
    <source>
        <dbReference type="SAM" id="MobiDB-lite"/>
    </source>
</evidence>
<dbReference type="AlphaFoldDB" id="F8P480"/>
<keyword evidence="1" id="KW-0479">Metal-binding</keyword>
<sequence>MDRVSETSDKLSCGICRRQFSRYTCPTCNIPYCSLTCFRSEVHSQCSETFYRREIESGIKSESSRTAEERAKMMELLRRFEEQSSRDDLVPMPDETDGDEDTGLAERLQNLDIMSTSSDTLWSFLNKEERSNFMKVLADPSGDLAQKLLASKELKEDKREPWWEANTLDPNTFTSSGRYGHKPKAITVPASMAEPNFHGPPLRYNVCAILIAYAYVTRHLSASPLSSVDPEDSNFCETRRIISNLIPFLVDPRARVLYTSLSEVVTAVWSRFQAGEMNSKFFSVLLRDVANIVRPCKIATLPSTPHMKDNGGSTCARDVQIDGHPNLTSVLALSDIAGLFQDSDKSKPAAEAVFGALAPRQNHITLKLTYYAARQLATAPAVLQELADEIIARSKVIDDEYILSGVDGANPRMDCAKSVPKSDGAGPRDQKTRAKIEEMS</sequence>
<dbReference type="Gene3D" id="3.30.60.190">
    <property type="match status" value="1"/>
</dbReference>
<dbReference type="PROSITE" id="PS51083">
    <property type="entry name" value="ZF_HIT"/>
    <property type="match status" value="1"/>
</dbReference>
<evidence type="ECO:0000256" key="1">
    <source>
        <dbReference type="PROSITE-ProRule" id="PRU00453"/>
    </source>
</evidence>
<dbReference type="RefSeq" id="XP_007320866.1">
    <property type="nucleotide sequence ID" value="XM_007320804.1"/>
</dbReference>
<organism>
    <name type="scientific">Serpula lacrymans var. lacrymans (strain S7.9)</name>
    <name type="common">Dry rot fungus</name>
    <dbReference type="NCBI Taxonomy" id="578457"/>
    <lineage>
        <taxon>Eukaryota</taxon>
        <taxon>Fungi</taxon>
        <taxon>Dikarya</taxon>
        <taxon>Basidiomycota</taxon>
        <taxon>Agaricomycotina</taxon>
        <taxon>Agaricomycetes</taxon>
        <taxon>Agaricomycetidae</taxon>
        <taxon>Boletales</taxon>
        <taxon>Coniophorineae</taxon>
        <taxon>Serpulaceae</taxon>
        <taxon>Serpula</taxon>
    </lineage>
</organism>
<gene>
    <name evidence="4" type="ORF">SERLADRAFT_473000</name>
</gene>
<accession>F8P480</accession>
<dbReference type="SUPFAM" id="SSF144232">
    <property type="entry name" value="HIT/MYND zinc finger-like"/>
    <property type="match status" value="1"/>
</dbReference>
<dbReference type="Proteomes" id="UP000008064">
    <property type="component" value="Unassembled WGS sequence"/>
</dbReference>
<keyword evidence="1" id="KW-0862">Zinc</keyword>
<protein>
    <recommendedName>
        <fullName evidence="3">HIT-type domain-containing protein</fullName>
    </recommendedName>
</protein>
<reference evidence="4" key="1">
    <citation type="submission" date="2011-04" db="EMBL/GenBank/DDBJ databases">
        <title>Evolution of plant cell wall degrading machinery underlies the functional diversity of forest fungi.</title>
        <authorList>
            <consortium name="US DOE Joint Genome Institute (JGI-PGF)"/>
            <person name="Eastwood D.C."/>
            <person name="Floudas D."/>
            <person name="Binder M."/>
            <person name="Majcherczyk A."/>
            <person name="Schneider P."/>
            <person name="Aerts A."/>
            <person name="Asiegbu F.O."/>
            <person name="Baker S.E."/>
            <person name="Barry K."/>
            <person name="Bendiksby M."/>
            <person name="Blumentritt M."/>
            <person name="Coutinho P.M."/>
            <person name="Cullen D."/>
            <person name="Cullen D."/>
            <person name="Gathman A."/>
            <person name="Goodell B."/>
            <person name="Henrissat B."/>
            <person name="Ihrmark K."/>
            <person name="Kauserud H."/>
            <person name="Kohler A."/>
            <person name="LaButti K."/>
            <person name="Lapidus A."/>
            <person name="Lavin J.L."/>
            <person name="Lee Y.-H."/>
            <person name="Lindquist E."/>
            <person name="Lilly W."/>
            <person name="Lucas S."/>
            <person name="Morin E."/>
            <person name="Murat C."/>
            <person name="Oguiza J.A."/>
            <person name="Park J."/>
            <person name="Pisabarro A.G."/>
            <person name="Riley R."/>
            <person name="Rosling A."/>
            <person name="Salamov A."/>
            <person name="Schmidt O."/>
            <person name="Schmutz J."/>
            <person name="Skrede I."/>
            <person name="Stenlid J."/>
            <person name="Wiebenga A."/>
            <person name="Xie X."/>
            <person name="Kues U."/>
            <person name="Hibbett D.S."/>
            <person name="Hoffmeister D."/>
            <person name="Hogberg N."/>
            <person name="Martin F."/>
            <person name="Grigoriev I.V."/>
            <person name="Watkinson S.C."/>
        </authorList>
    </citation>
    <scope>NUCLEOTIDE SEQUENCE</scope>
    <source>
        <strain evidence="4">S7.9</strain>
    </source>
</reference>
<dbReference type="InterPro" id="IPR007529">
    <property type="entry name" value="Znf_HIT"/>
</dbReference>
<dbReference type="InterPro" id="IPR039646">
    <property type="entry name" value="ZNHIT2"/>
</dbReference>
<dbReference type="GO" id="GO:0008270">
    <property type="term" value="F:zinc ion binding"/>
    <property type="evidence" value="ECO:0007669"/>
    <property type="project" value="UniProtKB-UniRule"/>
</dbReference>
<feature type="region of interest" description="Disordered" evidence="2">
    <location>
        <begin position="413"/>
        <end position="440"/>
    </location>
</feature>
<dbReference type="PANTHER" id="PTHR15555:SF0">
    <property type="entry name" value="ZINC FINGER HIT DOMAIN-CONTAINING PROTEIN 2"/>
    <property type="match status" value="1"/>
</dbReference>
<dbReference type="CDD" id="cd23024">
    <property type="entry name" value="zf-HIT_ZNHIT2-3"/>
    <property type="match status" value="1"/>
</dbReference>
<feature type="non-terminal residue" evidence="4">
    <location>
        <position position="1"/>
    </location>
</feature>
<dbReference type="Pfam" id="PF04438">
    <property type="entry name" value="zf-HIT"/>
    <property type="match status" value="1"/>
</dbReference>
<dbReference type="GeneID" id="18820227"/>
<dbReference type="OrthoDB" id="18412at2759"/>
<dbReference type="PANTHER" id="PTHR15555">
    <property type="entry name" value="ZINC FINGER HIT DOMAIN CONTAINING PROTEIN 2 PROTEIN FON -RELATED"/>
    <property type="match status" value="1"/>
</dbReference>
<feature type="compositionally biased region" description="Basic and acidic residues" evidence="2">
    <location>
        <begin position="426"/>
        <end position="440"/>
    </location>
</feature>
<proteinExistence type="predicted"/>
<dbReference type="EMBL" id="GL945437">
    <property type="protein sequence ID" value="EGO22328.1"/>
    <property type="molecule type" value="Genomic_DNA"/>
</dbReference>
<evidence type="ECO:0000259" key="3">
    <source>
        <dbReference type="PROSITE" id="PS51083"/>
    </source>
</evidence>
<evidence type="ECO:0000313" key="4">
    <source>
        <dbReference type="EMBL" id="EGO22328.1"/>
    </source>
</evidence>
<name>F8P480_SERL9</name>
<keyword evidence="1" id="KW-0863">Zinc-finger</keyword>
<dbReference type="HOGENOM" id="CLU_041572_0_0_1"/>
<dbReference type="KEGG" id="sla:SERLADRAFT_473000"/>